<dbReference type="InterPro" id="IPR003961">
    <property type="entry name" value="FN3_dom"/>
</dbReference>
<keyword evidence="11 17" id="KW-0472">Membrane</keyword>
<dbReference type="GO" id="GO:0009002">
    <property type="term" value="F:serine-type D-Ala-D-Ala carboxypeptidase activity"/>
    <property type="evidence" value="ECO:0007669"/>
    <property type="project" value="UniProtKB-EC"/>
</dbReference>
<dbReference type="Pfam" id="PF00905">
    <property type="entry name" value="Transpeptidase"/>
    <property type="match status" value="1"/>
</dbReference>
<evidence type="ECO:0000256" key="10">
    <source>
        <dbReference type="ARBA" id="ARBA00022989"/>
    </source>
</evidence>
<keyword evidence="8" id="KW-0133">Cell shape</keyword>
<keyword evidence="10 17" id="KW-1133">Transmembrane helix</keyword>
<dbReference type="SUPFAM" id="SSF56601">
    <property type="entry name" value="beta-lactamase/transpeptidase-like"/>
    <property type="match status" value="1"/>
</dbReference>
<evidence type="ECO:0000256" key="2">
    <source>
        <dbReference type="ARBA" id="ARBA00022645"/>
    </source>
</evidence>
<evidence type="ECO:0000259" key="19">
    <source>
        <dbReference type="Pfam" id="PF00912"/>
    </source>
</evidence>
<evidence type="ECO:0000256" key="3">
    <source>
        <dbReference type="ARBA" id="ARBA00022670"/>
    </source>
</evidence>
<dbReference type="Gene3D" id="3.40.710.10">
    <property type="entry name" value="DD-peptidase/beta-lactamase superfamily"/>
    <property type="match status" value="1"/>
</dbReference>
<evidence type="ECO:0000259" key="18">
    <source>
        <dbReference type="Pfam" id="PF00905"/>
    </source>
</evidence>
<evidence type="ECO:0000256" key="14">
    <source>
        <dbReference type="ARBA" id="ARBA00034000"/>
    </source>
</evidence>
<keyword evidence="1" id="KW-1003">Cell membrane</keyword>
<gene>
    <name evidence="20" type="ORF">CF651_11700</name>
</gene>
<dbReference type="PANTHER" id="PTHR32282">
    <property type="entry name" value="BINDING PROTEIN TRANSPEPTIDASE, PUTATIVE-RELATED"/>
    <property type="match status" value="1"/>
</dbReference>
<evidence type="ECO:0000256" key="6">
    <source>
        <dbReference type="ARBA" id="ARBA00022692"/>
    </source>
</evidence>
<organism evidence="20 21">
    <name type="scientific">Paenibacillus rigui</name>
    <dbReference type="NCBI Taxonomy" id="554312"/>
    <lineage>
        <taxon>Bacteria</taxon>
        <taxon>Bacillati</taxon>
        <taxon>Bacillota</taxon>
        <taxon>Bacilli</taxon>
        <taxon>Bacillales</taxon>
        <taxon>Paenibacillaceae</taxon>
        <taxon>Paenibacillus</taxon>
    </lineage>
</organism>
<keyword evidence="21" id="KW-1185">Reference proteome</keyword>
<dbReference type="Gene3D" id="1.10.3810.10">
    <property type="entry name" value="Biosynthetic peptidoglycan transglycosylase-like"/>
    <property type="match status" value="1"/>
</dbReference>
<keyword evidence="6 17" id="KW-0812">Transmembrane</keyword>
<dbReference type="InterPro" id="IPR013783">
    <property type="entry name" value="Ig-like_fold"/>
</dbReference>
<evidence type="ECO:0000256" key="15">
    <source>
        <dbReference type="ARBA" id="ARBA00049902"/>
    </source>
</evidence>
<dbReference type="GO" id="GO:0006508">
    <property type="term" value="P:proteolysis"/>
    <property type="evidence" value="ECO:0007669"/>
    <property type="project" value="UniProtKB-KW"/>
</dbReference>
<dbReference type="GO" id="GO:0008658">
    <property type="term" value="F:penicillin binding"/>
    <property type="evidence" value="ECO:0007669"/>
    <property type="project" value="InterPro"/>
</dbReference>
<dbReference type="PANTHER" id="PTHR32282:SF32">
    <property type="entry name" value="PENICILLIN-BINDING PROTEIN 2A"/>
    <property type="match status" value="1"/>
</dbReference>
<evidence type="ECO:0000313" key="21">
    <source>
        <dbReference type="Proteomes" id="UP000215509"/>
    </source>
</evidence>
<dbReference type="Pfam" id="PF00912">
    <property type="entry name" value="Transgly"/>
    <property type="match status" value="1"/>
</dbReference>
<evidence type="ECO:0000256" key="4">
    <source>
        <dbReference type="ARBA" id="ARBA00022676"/>
    </source>
</evidence>
<dbReference type="CDD" id="cd00063">
    <property type="entry name" value="FN3"/>
    <property type="match status" value="1"/>
</dbReference>
<evidence type="ECO:0000256" key="11">
    <source>
        <dbReference type="ARBA" id="ARBA00023136"/>
    </source>
</evidence>
<keyword evidence="7" id="KW-0378">Hydrolase</keyword>
<evidence type="ECO:0000256" key="7">
    <source>
        <dbReference type="ARBA" id="ARBA00022801"/>
    </source>
</evidence>
<keyword evidence="3" id="KW-0645">Protease</keyword>
<dbReference type="Gene3D" id="2.60.40.10">
    <property type="entry name" value="Immunoglobulins"/>
    <property type="match status" value="2"/>
</dbReference>
<dbReference type="Proteomes" id="UP000215509">
    <property type="component" value="Unassembled WGS sequence"/>
</dbReference>
<dbReference type="InterPro" id="IPR023346">
    <property type="entry name" value="Lysozyme-like_dom_sf"/>
</dbReference>
<evidence type="ECO:0000256" key="13">
    <source>
        <dbReference type="ARBA" id="ARBA00023316"/>
    </source>
</evidence>
<keyword evidence="12" id="KW-0511">Multifunctional enzyme</keyword>
<dbReference type="InterPro" id="IPR036950">
    <property type="entry name" value="PBP_transglycosylase"/>
</dbReference>
<dbReference type="InterPro" id="IPR036116">
    <property type="entry name" value="FN3_sf"/>
</dbReference>
<keyword evidence="2 20" id="KW-0121">Carboxypeptidase</keyword>
<accession>A0A229URL6</accession>
<dbReference type="GO" id="GO:0009252">
    <property type="term" value="P:peptidoglycan biosynthetic process"/>
    <property type="evidence" value="ECO:0007669"/>
    <property type="project" value="UniProtKB-KW"/>
</dbReference>
<dbReference type="InterPro" id="IPR001460">
    <property type="entry name" value="PCN-bd_Tpept"/>
</dbReference>
<evidence type="ECO:0000313" key="20">
    <source>
        <dbReference type="EMBL" id="OXM85891.1"/>
    </source>
</evidence>
<protein>
    <submittedName>
        <fullName evidence="20">Carboxypeptidase</fullName>
    </submittedName>
</protein>
<feature type="domain" description="Penicillin-binding protein transpeptidase" evidence="18">
    <location>
        <begin position="388"/>
        <end position="640"/>
    </location>
</feature>
<comment type="caution">
    <text evidence="20">The sequence shown here is derived from an EMBL/GenBank/DDBJ whole genome shotgun (WGS) entry which is preliminary data.</text>
</comment>
<dbReference type="AlphaFoldDB" id="A0A229URL6"/>
<dbReference type="InterPro" id="IPR001264">
    <property type="entry name" value="Glyco_trans_51"/>
</dbReference>
<keyword evidence="13" id="KW-0961">Cell wall biogenesis/degradation</keyword>
<feature type="domain" description="Glycosyl transferase family 51" evidence="19">
    <location>
        <begin position="81"/>
        <end position="269"/>
    </location>
</feature>
<dbReference type="GO" id="GO:0071555">
    <property type="term" value="P:cell wall organization"/>
    <property type="evidence" value="ECO:0007669"/>
    <property type="project" value="UniProtKB-KW"/>
</dbReference>
<name>A0A229URL6_9BACL</name>
<keyword evidence="5" id="KW-0808">Transferase</keyword>
<evidence type="ECO:0000256" key="17">
    <source>
        <dbReference type="SAM" id="Phobius"/>
    </source>
</evidence>
<feature type="region of interest" description="Disordered" evidence="16">
    <location>
        <begin position="792"/>
        <end position="818"/>
    </location>
</feature>
<comment type="catalytic activity">
    <reaction evidence="14">
        <text>Preferential cleavage: (Ac)2-L-Lys-D-Ala-|-D-Ala. Also transpeptidation of peptidyl-alanyl moieties that are N-acyl substituents of D-alanine.</text>
        <dbReference type="EC" id="3.4.16.4"/>
    </reaction>
</comment>
<evidence type="ECO:0000256" key="9">
    <source>
        <dbReference type="ARBA" id="ARBA00022984"/>
    </source>
</evidence>
<keyword evidence="9" id="KW-0573">Peptidoglycan synthesis</keyword>
<dbReference type="OrthoDB" id="9766909at2"/>
<feature type="transmembrane region" description="Helical" evidence="17">
    <location>
        <begin position="20"/>
        <end position="47"/>
    </location>
</feature>
<dbReference type="GO" id="GO:0008360">
    <property type="term" value="P:regulation of cell shape"/>
    <property type="evidence" value="ECO:0007669"/>
    <property type="project" value="UniProtKB-KW"/>
</dbReference>
<dbReference type="EMBL" id="NMQW01000017">
    <property type="protein sequence ID" value="OXM85891.1"/>
    <property type="molecule type" value="Genomic_DNA"/>
</dbReference>
<dbReference type="InterPro" id="IPR050396">
    <property type="entry name" value="Glycosyltr_51/Transpeptidase"/>
</dbReference>
<comment type="catalytic activity">
    <reaction evidence="15">
        <text>[GlcNAc-(1-&gt;4)-Mur2Ac(oyl-L-Ala-gamma-D-Glu-L-Lys-D-Ala-D-Ala)](n)-di-trans,octa-cis-undecaprenyl diphosphate + beta-D-GlcNAc-(1-&gt;4)-Mur2Ac(oyl-L-Ala-gamma-D-Glu-L-Lys-D-Ala-D-Ala)-di-trans,octa-cis-undecaprenyl diphosphate = [GlcNAc-(1-&gt;4)-Mur2Ac(oyl-L-Ala-gamma-D-Glu-L-Lys-D-Ala-D-Ala)](n+1)-di-trans,octa-cis-undecaprenyl diphosphate + di-trans,octa-cis-undecaprenyl diphosphate + H(+)</text>
        <dbReference type="Rhea" id="RHEA:23708"/>
        <dbReference type="Rhea" id="RHEA-COMP:9602"/>
        <dbReference type="Rhea" id="RHEA-COMP:9603"/>
        <dbReference type="ChEBI" id="CHEBI:15378"/>
        <dbReference type="ChEBI" id="CHEBI:58405"/>
        <dbReference type="ChEBI" id="CHEBI:60033"/>
        <dbReference type="ChEBI" id="CHEBI:78435"/>
        <dbReference type="EC" id="2.4.99.28"/>
    </reaction>
</comment>
<proteinExistence type="predicted"/>
<evidence type="ECO:0000256" key="1">
    <source>
        <dbReference type="ARBA" id="ARBA00022475"/>
    </source>
</evidence>
<dbReference type="RefSeq" id="WP_094015041.1">
    <property type="nucleotide sequence ID" value="NZ_NMQW01000017.1"/>
</dbReference>
<feature type="region of interest" description="Disordered" evidence="16">
    <location>
        <begin position="924"/>
        <end position="956"/>
    </location>
</feature>
<dbReference type="SUPFAM" id="SSF49265">
    <property type="entry name" value="Fibronectin type III"/>
    <property type="match status" value="1"/>
</dbReference>
<dbReference type="GO" id="GO:0008955">
    <property type="term" value="F:peptidoglycan glycosyltransferase activity"/>
    <property type="evidence" value="ECO:0007669"/>
    <property type="project" value="UniProtKB-EC"/>
</dbReference>
<keyword evidence="4" id="KW-0328">Glycosyltransferase</keyword>
<reference evidence="20 21" key="1">
    <citation type="submission" date="2017-07" db="EMBL/GenBank/DDBJ databases">
        <title>Genome sequencing and assembly of Paenibacillus rigui.</title>
        <authorList>
            <person name="Mayilraj S."/>
        </authorList>
    </citation>
    <scope>NUCLEOTIDE SEQUENCE [LARGE SCALE GENOMIC DNA]</scope>
    <source>
        <strain evidence="20 21">JCM 16352</strain>
    </source>
</reference>
<sequence>MEMEKKNRDVKQVLWSIGKYTLITLKWMAIAGIIAGFIGGGAAFGYVSALVKDDPIRSKESMTTQIQENALTGFVYFNDDSIIGQLRSEEDRRLAELKDIPKQVLDAVFAIEDTEFYEHNGIDFKGLARAVVQKLLRQDVQTGGSTITQQLARRVFLTLDREDGRKAKEIFLAMRMERLMSKDEILLAYLNKIPYGNGSSGYNLYGIKAAAKGIFNISDLNELNIAQSAYLAGLPQQPSNYSTFTSKGQFDGAAFKRAVTRQQLVLRRMLEENKIDQQQYQDALNFDLRGSLAETSKKAYSTYPYLMIEVEKEAAKALLSVQQPKLDPQANPDAYSEGLKNVQAQMSRSGYHIYTTIDKDIYDAMHAIAEDPKNFTPDDKTKGVEQIGAVMMDSKTGAILGMIEGRDFFKEQLNHATQAYRQPGSTMKPIAAYVPALEKGAIQPASIIDDVPIILKDGSKGYHIPQNWDNRYHGLMTARQALNNSYNIPAIKLFINDVGISQAWDLAKKMGITSIAKEDYTAQTGVIGGLRNGVSVKELTGAYSTIGNKGVHNDVFMIRKITDSNGKTVYEHELKPTTLFSEETAYLMTDMMRTVVTAGTASDLMSKFKHYGKVPIVGKTGSTQDDADAWYMGYTPDITLGVWAGYDSPVYKLSKASGGTSRAKNIWALAIDAAIDKKPEYFTTKEFTRPDAIVKMTVSGLSGKLPSEAISKEGKLVTDLFNKKYIPTEEDNVLTKLPIVSYNGINYIAQESTPSDFVTEKTVIKREKSIGQIMKELQAALQKVPGDKRMSLSDYLPTDYDQDAPTETDPRVDDGKAPTPPTTVVATHAAGVSTITFQASESGDVVGYRLYRSSNKGSFQKVSGKVISTGQETKFTDSIGGSGVFGYYVTAVDVAGKESVPSKAGYTDGASVDLLFLTPDENGTTAVIPGGKEEPDGNNGAKDSTPAKEAPAAPSGVTVKSSGAGVVVTWKANDSKDKIKQYVIYYNEKEKGDFTKLGSVTSGTEFRYYASDYEGYYKVVAVNEVGESKPSVIVKYKK</sequence>
<dbReference type="InterPro" id="IPR012338">
    <property type="entry name" value="Beta-lactam/transpept-like"/>
</dbReference>
<evidence type="ECO:0000256" key="8">
    <source>
        <dbReference type="ARBA" id="ARBA00022960"/>
    </source>
</evidence>
<evidence type="ECO:0000256" key="5">
    <source>
        <dbReference type="ARBA" id="ARBA00022679"/>
    </source>
</evidence>
<evidence type="ECO:0000256" key="12">
    <source>
        <dbReference type="ARBA" id="ARBA00023268"/>
    </source>
</evidence>
<dbReference type="GO" id="GO:0030288">
    <property type="term" value="C:outer membrane-bounded periplasmic space"/>
    <property type="evidence" value="ECO:0007669"/>
    <property type="project" value="TreeGrafter"/>
</dbReference>
<dbReference type="SUPFAM" id="SSF53955">
    <property type="entry name" value="Lysozyme-like"/>
    <property type="match status" value="1"/>
</dbReference>
<evidence type="ECO:0000256" key="16">
    <source>
        <dbReference type="SAM" id="MobiDB-lite"/>
    </source>
</evidence>